<dbReference type="CDD" id="cd00077">
    <property type="entry name" value="HDc"/>
    <property type="match status" value="1"/>
</dbReference>
<dbReference type="GO" id="GO:0016787">
    <property type="term" value="F:hydrolase activity"/>
    <property type="evidence" value="ECO:0007669"/>
    <property type="project" value="UniProtKB-KW"/>
</dbReference>
<dbReference type="Gene3D" id="1.10.3210.10">
    <property type="entry name" value="Hypothetical protein af1432"/>
    <property type="match status" value="1"/>
</dbReference>
<evidence type="ECO:0000256" key="1">
    <source>
        <dbReference type="SAM" id="Phobius"/>
    </source>
</evidence>
<keyword evidence="4" id="KW-1185">Reference proteome</keyword>
<dbReference type="InterPro" id="IPR037522">
    <property type="entry name" value="HD_GYP_dom"/>
</dbReference>
<dbReference type="PROSITE" id="PS51832">
    <property type="entry name" value="HD_GYP"/>
    <property type="match status" value="1"/>
</dbReference>
<dbReference type="PATRIC" id="fig|1300222.3.peg.3692"/>
<feature type="transmembrane region" description="Helical" evidence="1">
    <location>
        <begin position="45"/>
        <end position="65"/>
    </location>
</feature>
<accession>M8E7F2</accession>
<dbReference type="AlphaFoldDB" id="M8E7F2"/>
<dbReference type="Pfam" id="PF13487">
    <property type="entry name" value="HD_5"/>
    <property type="match status" value="1"/>
</dbReference>
<keyword evidence="3" id="KW-0378">Hydrolase</keyword>
<dbReference type="Proteomes" id="UP000012081">
    <property type="component" value="Unassembled WGS sequence"/>
</dbReference>
<evidence type="ECO:0000259" key="2">
    <source>
        <dbReference type="PROSITE" id="PS51832"/>
    </source>
</evidence>
<reference evidence="3 4" key="1">
    <citation type="submission" date="2013-03" db="EMBL/GenBank/DDBJ databases">
        <title>Assembly of a new bacterial strain Brevibacillus borstelensis AK1.</title>
        <authorList>
            <person name="Rajan I."/>
            <person name="PoliReddy D."/>
            <person name="Sugumar T."/>
            <person name="Rathinam K."/>
            <person name="Alqarawi S."/>
            <person name="Khalil A.B."/>
            <person name="Sivakumar N."/>
        </authorList>
    </citation>
    <scope>NUCLEOTIDE SEQUENCE [LARGE SCALE GENOMIC DNA]</scope>
    <source>
        <strain evidence="3 4">AK1</strain>
    </source>
</reference>
<keyword evidence="1" id="KW-0472">Membrane</keyword>
<feature type="domain" description="HD-GYP" evidence="2">
    <location>
        <begin position="182"/>
        <end position="380"/>
    </location>
</feature>
<feature type="transmembrane region" description="Helical" evidence="1">
    <location>
        <begin position="116"/>
        <end position="137"/>
    </location>
</feature>
<keyword evidence="1" id="KW-1133">Transmembrane helix</keyword>
<feature type="transmembrane region" description="Helical" evidence="1">
    <location>
        <begin position="20"/>
        <end position="39"/>
    </location>
</feature>
<evidence type="ECO:0000313" key="4">
    <source>
        <dbReference type="Proteomes" id="UP000012081"/>
    </source>
</evidence>
<sequence length="384" mass="43881">MELRKRKGNHTEFLADRMFYWLAVLVTVDALIAVLLAVTNAISSPWVHVMGLVIGGAVSWTVYLLHKRYVLPDARSPHMSAFLVIALLLFLCLSNRQYDAGLWNIFLIYPLYLTFFHNRLLLLIWGTVSCLIYAFSLGVKLEQAAAMDVFAHLSLAAGSGICAWLGYYSLNRWVGGARRAADERKREYAMTLLNELVPTVERKTRISSREIEQMGRLIKRMLREFPEEKVSDWEVNLLSLLHYVSRIKWPDYVFEKEGKLTTYEYQVIQEHCFIGTELFKDDPACQRVVAALHSHHERYDGTGYPTQLKANEIPVLAQALGIVECYLAMTTFRSYREPLTVEEACEQIRLMAGTVYDERVVCAFSRSIQMPLPVTVSNVPPMVG</sequence>
<feature type="transmembrane region" description="Helical" evidence="1">
    <location>
        <begin position="77"/>
        <end position="96"/>
    </location>
</feature>
<keyword evidence="1" id="KW-0812">Transmembrane</keyword>
<protein>
    <submittedName>
        <fullName evidence="3">Metal dependent phosphohydrolase</fullName>
    </submittedName>
</protein>
<feature type="transmembrane region" description="Helical" evidence="1">
    <location>
        <begin position="149"/>
        <end position="170"/>
    </location>
</feature>
<dbReference type="InterPro" id="IPR003607">
    <property type="entry name" value="HD/PDEase_dom"/>
</dbReference>
<dbReference type="EMBL" id="APBN01000008">
    <property type="protein sequence ID" value="EMT51395.1"/>
    <property type="molecule type" value="Genomic_DNA"/>
</dbReference>
<gene>
    <name evidence="3" type="ORF">I532_17618</name>
</gene>
<dbReference type="RefSeq" id="WP_003389851.1">
    <property type="nucleotide sequence ID" value="NZ_APBN01000008.1"/>
</dbReference>
<evidence type="ECO:0000313" key="3">
    <source>
        <dbReference type="EMBL" id="EMT51395.1"/>
    </source>
</evidence>
<dbReference type="SUPFAM" id="SSF109604">
    <property type="entry name" value="HD-domain/PDEase-like"/>
    <property type="match status" value="1"/>
</dbReference>
<dbReference type="OrthoDB" id="9759601at2"/>
<dbReference type="InterPro" id="IPR052020">
    <property type="entry name" value="Cyclic_di-GMP/3'3'-cGAMP_PDE"/>
</dbReference>
<name>M8E7F2_9BACL</name>
<dbReference type="PANTHER" id="PTHR45228:SF4">
    <property type="entry name" value="LIPOPROTEIN"/>
    <property type="match status" value="1"/>
</dbReference>
<comment type="caution">
    <text evidence="3">The sequence shown here is derived from an EMBL/GenBank/DDBJ whole genome shotgun (WGS) entry which is preliminary data.</text>
</comment>
<organism evidence="3 4">
    <name type="scientific">Brevibacillus borstelensis AK1</name>
    <dbReference type="NCBI Taxonomy" id="1300222"/>
    <lineage>
        <taxon>Bacteria</taxon>
        <taxon>Bacillati</taxon>
        <taxon>Bacillota</taxon>
        <taxon>Bacilli</taxon>
        <taxon>Bacillales</taxon>
        <taxon>Paenibacillaceae</taxon>
        <taxon>Brevibacillus</taxon>
    </lineage>
</organism>
<dbReference type="STRING" id="1300222.I532_17618"/>
<proteinExistence type="predicted"/>
<dbReference type="PANTHER" id="PTHR45228">
    <property type="entry name" value="CYCLIC DI-GMP PHOSPHODIESTERASE TM_0186-RELATED"/>
    <property type="match status" value="1"/>
</dbReference>